<evidence type="ECO:0000256" key="6">
    <source>
        <dbReference type="ARBA" id="ARBA00023136"/>
    </source>
</evidence>
<dbReference type="PANTHER" id="PTHR30221">
    <property type="entry name" value="SMALL-CONDUCTANCE MECHANOSENSITIVE CHANNEL"/>
    <property type="match status" value="1"/>
</dbReference>
<proteinExistence type="inferred from homology"/>
<comment type="caution">
    <text evidence="7">Lacks conserved residue(s) required for the propagation of feature annotation.</text>
</comment>
<evidence type="ECO:0000256" key="3">
    <source>
        <dbReference type="ARBA" id="ARBA00022475"/>
    </source>
</evidence>
<evidence type="ECO:0000259" key="9">
    <source>
        <dbReference type="Pfam" id="PF21082"/>
    </source>
</evidence>
<comment type="subunit">
    <text evidence="7">Homoheptamer.</text>
</comment>
<dbReference type="PANTHER" id="PTHR30221:SF1">
    <property type="entry name" value="SMALL-CONDUCTANCE MECHANOSENSITIVE CHANNEL"/>
    <property type="match status" value="1"/>
</dbReference>
<evidence type="ECO:0000256" key="5">
    <source>
        <dbReference type="ARBA" id="ARBA00022989"/>
    </source>
</evidence>
<dbReference type="InterPro" id="IPR010920">
    <property type="entry name" value="LSM_dom_sf"/>
</dbReference>
<keyword evidence="7" id="KW-0407">Ion channel</keyword>
<organism evidence="10 11">
    <name type="scientific">Salinisphaera hydrothermalis (strain C41B8)</name>
    <dbReference type="NCBI Taxonomy" id="1304275"/>
    <lineage>
        <taxon>Bacteria</taxon>
        <taxon>Pseudomonadati</taxon>
        <taxon>Pseudomonadota</taxon>
        <taxon>Gammaproteobacteria</taxon>
        <taxon>Salinisphaerales</taxon>
        <taxon>Salinisphaeraceae</taxon>
        <taxon>Salinisphaera</taxon>
    </lineage>
</organism>
<dbReference type="Pfam" id="PF21082">
    <property type="entry name" value="MS_channel_3rd"/>
    <property type="match status" value="1"/>
</dbReference>
<dbReference type="GO" id="GO:0008381">
    <property type="term" value="F:mechanosensitive monoatomic ion channel activity"/>
    <property type="evidence" value="ECO:0007669"/>
    <property type="project" value="InterPro"/>
</dbReference>
<evidence type="ECO:0000256" key="4">
    <source>
        <dbReference type="ARBA" id="ARBA00022692"/>
    </source>
</evidence>
<evidence type="ECO:0000256" key="1">
    <source>
        <dbReference type="ARBA" id="ARBA00004651"/>
    </source>
</evidence>
<feature type="transmembrane region" description="Helical" evidence="7">
    <location>
        <begin position="56"/>
        <end position="77"/>
    </location>
</feature>
<keyword evidence="7" id="KW-0813">Transport</keyword>
<keyword evidence="3" id="KW-1003">Cell membrane</keyword>
<dbReference type="Gene3D" id="3.30.70.100">
    <property type="match status" value="1"/>
</dbReference>
<feature type="domain" description="Mechanosensitive ion channel MscS" evidence="8">
    <location>
        <begin position="142"/>
        <end position="204"/>
    </location>
</feature>
<dbReference type="InterPro" id="IPR023408">
    <property type="entry name" value="MscS_beta-dom_sf"/>
</dbReference>
<keyword evidence="11" id="KW-1185">Reference proteome</keyword>
<dbReference type="Gene3D" id="1.10.287.1260">
    <property type="match status" value="1"/>
</dbReference>
<keyword evidence="7" id="KW-0406">Ion transport</keyword>
<dbReference type="SUPFAM" id="SSF50182">
    <property type="entry name" value="Sm-like ribonucleoproteins"/>
    <property type="match status" value="1"/>
</dbReference>
<dbReference type="Gene3D" id="2.30.30.60">
    <property type="match status" value="1"/>
</dbReference>
<feature type="transmembrane region" description="Helical" evidence="7">
    <location>
        <begin position="98"/>
        <end position="117"/>
    </location>
</feature>
<dbReference type="Pfam" id="PF00924">
    <property type="entry name" value="MS_channel_2nd"/>
    <property type="match status" value="1"/>
</dbReference>
<evidence type="ECO:0000256" key="2">
    <source>
        <dbReference type="ARBA" id="ARBA00008017"/>
    </source>
</evidence>
<dbReference type="SUPFAM" id="SSF82689">
    <property type="entry name" value="Mechanosensitive channel protein MscS (YggB), C-terminal domain"/>
    <property type="match status" value="1"/>
</dbReference>
<dbReference type="STRING" id="1304275.C41B8_16619"/>
<keyword evidence="6 7" id="KW-0472">Membrane</keyword>
<dbReference type="InterPro" id="IPR049278">
    <property type="entry name" value="MS_channel_C"/>
</dbReference>
<dbReference type="InterPro" id="IPR045275">
    <property type="entry name" value="MscS_archaea/bacteria_type"/>
</dbReference>
<evidence type="ECO:0000313" key="10">
    <source>
        <dbReference type="EMBL" id="KEZ76116.1"/>
    </source>
</evidence>
<keyword evidence="7" id="KW-0997">Cell inner membrane</keyword>
<comment type="subcellular location">
    <subcellularLocation>
        <location evidence="7">Cell inner membrane</location>
        <topology evidence="7">Multi-pass membrane protein</topology>
    </subcellularLocation>
    <subcellularLocation>
        <location evidence="1">Cell membrane</location>
        <topology evidence="1">Multi-pass membrane protein</topology>
    </subcellularLocation>
</comment>
<name>A0A084IHD2_SALHC</name>
<dbReference type="eggNOG" id="COG0668">
    <property type="taxonomic scope" value="Bacteria"/>
</dbReference>
<accession>A0A084IHD2</accession>
<dbReference type="OrthoDB" id="9809206at2"/>
<gene>
    <name evidence="10" type="ORF">C41B8_16619</name>
</gene>
<dbReference type="GO" id="GO:0005886">
    <property type="term" value="C:plasma membrane"/>
    <property type="evidence" value="ECO:0007669"/>
    <property type="project" value="UniProtKB-SubCell"/>
</dbReference>
<comment type="function">
    <text evidence="7">Mechanosensitive channel that participates in the regulation of osmotic pressure changes within the cell, opening in response to stretch forces in the membrane lipid bilayer, without the need for other proteins. Contributes to normal resistance to hypoosmotic shock. Forms an ion channel of 1.0 nanosiemens conductance with a slight preference for anions.</text>
</comment>
<keyword evidence="5 7" id="KW-1133">Transmembrane helix</keyword>
<dbReference type="InterPro" id="IPR006685">
    <property type="entry name" value="MscS_channel_2nd"/>
</dbReference>
<evidence type="ECO:0000313" key="11">
    <source>
        <dbReference type="Proteomes" id="UP000028302"/>
    </source>
</evidence>
<protein>
    <recommendedName>
        <fullName evidence="7">Small-conductance mechanosensitive channel</fullName>
    </recommendedName>
</protein>
<dbReference type="InterPro" id="IPR011066">
    <property type="entry name" value="MscS_channel_C_sf"/>
</dbReference>
<comment type="similarity">
    <text evidence="2 7">Belongs to the MscS (TC 1.A.23) family.</text>
</comment>
<feature type="domain" description="Mechanosensitive ion channel MscS C-terminal" evidence="9">
    <location>
        <begin position="216"/>
        <end position="299"/>
    </location>
</feature>
<dbReference type="AlphaFoldDB" id="A0A084IHD2"/>
<evidence type="ECO:0000256" key="7">
    <source>
        <dbReference type="RuleBase" id="RU369025"/>
    </source>
</evidence>
<dbReference type="PATRIC" id="fig|1304275.5.peg.3402"/>
<keyword evidence="4 7" id="KW-0812">Transmembrane</keyword>
<evidence type="ECO:0000259" key="8">
    <source>
        <dbReference type="Pfam" id="PF00924"/>
    </source>
</evidence>
<comment type="caution">
    <text evidence="10">The sequence shown here is derived from an EMBL/GenBank/DDBJ whole genome shotgun (WGS) entry which is preliminary data.</text>
</comment>
<sequence>MPSPCEQWFKATETAVTQATPDTALPAAKAAFSLDHVVAVALNTLMQAWTGFVARLPMLGIALVILLITWLLAWASLKLAHRIAGKRARPSLLRLIERLIKIAIWAAGLLLAAIVVFPDLSPAKALGGLGLLSVAVGFAFRDTFENFFAGMLMLWKYPFESGDFIECGDLLGRVERVHIRMTTLRQTTGELLLVPNSRLFKNPVLVLTDQPERRISIITGVAYSVDLAAALEVIEKAMDGCEDVMRERPVQVFAHGFGDSGMEIEVAWWCGSTPLEVRRSRSEVVVAIKAALDAAGMEIPFPYRTLTFAEPLTIARDADS</sequence>
<dbReference type="EMBL" id="APNK01000039">
    <property type="protein sequence ID" value="KEZ76116.1"/>
    <property type="molecule type" value="Genomic_DNA"/>
</dbReference>
<reference evidence="10 11" key="1">
    <citation type="submission" date="2013-03" db="EMBL/GenBank/DDBJ databases">
        <title>Salinisphaera hydrothermalis C41B8 Genome Sequencing.</title>
        <authorList>
            <person name="Li C."/>
            <person name="Lai Q."/>
            <person name="Shao Z."/>
        </authorList>
    </citation>
    <scope>NUCLEOTIDE SEQUENCE [LARGE SCALE GENOMIC DNA]</scope>
    <source>
        <strain evidence="10 11">C41B8</strain>
    </source>
</reference>
<dbReference type="Proteomes" id="UP000028302">
    <property type="component" value="Unassembled WGS sequence"/>
</dbReference>